<feature type="compositionally biased region" description="Basic and acidic residues" evidence="1">
    <location>
        <begin position="131"/>
        <end position="140"/>
    </location>
</feature>
<feature type="compositionally biased region" description="Polar residues" evidence="1">
    <location>
        <begin position="103"/>
        <end position="119"/>
    </location>
</feature>
<dbReference type="SUPFAM" id="SSF47923">
    <property type="entry name" value="Ypt/Rab-GAP domain of gyp1p"/>
    <property type="match status" value="2"/>
</dbReference>
<evidence type="ECO:0000259" key="2">
    <source>
        <dbReference type="PROSITE" id="PS50086"/>
    </source>
</evidence>
<dbReference type="AlphaFoldDB" id="A0AAQ3M2V7"/>
<keyword evidence="4" id="KW-1185">Reference proteome</keyword>
<dbReference type="GO" id="GO:0031267">
    <property type="term" value="F:small GTPase binding"/>
    <property type="evidence" value="ECO:0007669"/>
    <property type="project" value="TreeGrafter"/>
</dbReference>
<feature type="region of interest" description="Disordered" evidence="1">
    <location>
        <begin position="314"/>
        <end position="351"/>
    </location>
</feature>
<dbReference type="Proteomes" id="UP001303373">
    <property type="component" value="Chromosome 4"/>
</dbReference>
<dbReference type="Pfam" id="PF00566">
    <property type="entry name" value="RabGAP-TBC"/>
    <property type="match status" value="1"/>
</dbReference>
<dbReference type="FunFam" id="1.10.8.270:FF:000023">
    <property type="entry name" value="TBC domain-containing protein C1778.09"/>
    <property type="match status" value="1"/>
</dbReference>
<dbReference type="PANTHER" id="PTHR47219:SF9">
    <property type="entry name" value="GTPASE ACTIVATING PROTEIN AND CENTROSOME-ASSOCIATED, ISOFORM B"/>
    <property type="match status" value="1"/>
</dbReference>
<feature type="region of interest" description="Disordered" evidence="1">
    <location>
        <begin position="427"/>
        <end position="524"/>
    </location>
</feature>
<evidence type="ECO:0000313" key="4">
    <source>
        <dbReference type="Proteomes" id="UP001303373"/>
    </source>
</evidence>
<dbReference type="PANTHER" id="PTHR47219">
    <property type="entry name" value="RAB GTPASE-ACTIVATING PROTEIN 1-LIKE"/>
    <property type="match status" value="1"/>
</dbReference>
<sequence length="835" mass="92942">MPDLRVRPPTLHDFALLKAVRYEDATNGSMPVPVTTLFHRSSPSLRPEKPPRSLNPASSHSSLSASPEKLADKFQFPQTSARDHDDDADKRDSAIAASIAATGRSSNAESHLNRSSVASVQEPVHPSIHVHGHESPDSKLRAQSPSLWGTVSNDNRLLKHEAPEPGVHRVQSFKGLQTNISRGGLDGISLEDLRSDDIQFSHRGSILFGGKKMNEAIAAQGRSEMTSHVFDPPTFSAPTTVVTEPHSNEAPAPKTQIPATPTTPKTPPKTGLVSGRRKPSVQMLQAALQGGRVLSAEEISFSLKVRSMYEHGDERAADWAKPTEFSTFQNGSPESRVDDTSTTDHTPTPKINVDKVRDSRLAPDDLPVASRYSKHVHETAGGIEDWENVEGLDVDRYGFIDTKRVASRSSNGSQKGSEGIQRVATALRLESEQPRQERGLLRRRVSNARSARSAPPKTSSDGSAGKSPESIRSFRSSKSSRRNKNPFQSRDRRAVSEANTMLHSPKGLSDISENAEDLGRKKREWSREQKWRKMARTVPDSPASIGGGMRFIFDTTDAKLIERTWKGIPDRWRATAWHSFLLASAKRRGSYVTDEQLIAEFSRLQSMSSADDVQIDMDVPRTINMHIMFRRRYRGGQRLLFRVLHAISLYFPDTGYVQGMACLAATLLCYYDEEQAFIMMTRLWQLRGLEQLFQNGFDGLMTALKEFEDDWLVRDDGLKQQLDNLGISSTAYGTRWYLTLFNMSIPFPAQLRVWDVFMLLGDASPSRSTNAFGGADLAVVHATSAALIDALRNLILDSDFENAMKVLTSWVPIQDEDTLMRVVKAEWNMRKKRGG</sequence>
<dbReference type="InterPro" id="IPR050302">
    <property type="entry name" value="Rab_GAP_TBC_domain"/>
</dbReference>
<evidence type="ECO:0000313" key="3">
    <source>
        <dbReference type="EMBL" id="WPH00309.1"/>
    </source>
</evidence>
<dbReference type="InterPro" id="IPR035969">
    <property type="entry name" value="Rab-GAP_TBC_sf"/>
</dbReference>
<feature type="region of interest" description="Disordered" evidence="1">
    <location>
        <begin position="240"/>
        <end position="277"/>
    </location>
</feature>
<name>A0AAQ3M2V7_9PEZI</name>
<dbReference type="SMART" id="SM00164">
    <property type="entry name" value="TBC"/>
    <property type="match status" value="1"/>
</dbReference>
<dbReference type="GO" id="GO:0005096">
    <property type="term" value="F:GTPase activator activity"/>
    <property type="evidence" value="ECO:0007669"/>
    <property type="project" value="TreeGrafter"/>
</dbReference>
<feature type="compositionally biased region" description="Low complexity" evidence="1">
    <location>
        <begin position="250"/>
        <end position="263"/>
    </location>
</feature>
<protein>
    <recommendedName>
        <fullName evidence="2">Rab-GAP TBC domain-containing protein</fullName>
    </recommendedName>
</protein>
<feature type="compositionally biased region" description="Low complexity" evidence="1">
    <location>
        <begin position="467"/>
        <end position="477"/>
    </location>
</feature>
<feature type="compositionally biased region" description="Basic and acidic residues" evidence="1">
    <location>
        <begin position="81"/>
        <end position="93"/>
    </location>
</feature>
<organism evidence="3 4">
    <name type="scientific">Acrodontium crateriforme</name>
    <dbReference type="NCBI Taxonomy" id="150365"/>
    <lineage>
        <taxon>Eukaryota</taxon>
        <taxon>Fungi</taxon>
        <taxon>Dikarya</taxon>
        <taxon>Ascomycota</taxon>
        <taxon>Pezizomycotina</taxon>
        <taxon>Dothideomycetes</taxon>
        <taxon>Dothideomycetidae</taxon>
        <taxon>Mycosphaerellales</taxon>
        <taxon>Teratosphaeriaceae</taxon>
        <taxon>Acrodontium</taxon>
    </lineage>
</organism>
<dbReference type="EMBL" id="CP138583">
    <property type="protein sequence ID" value="WPH00309.1"/>
    <property type="molecule type" value="Genomic_DNA"/>
</dbReference>
<feature type="domain" description="Rab-GAP TBC" evidence="2">
    <location>
        <begin position="567"/>
        <end position="761"/>
    </location>
</feature>
<proteinExistence type="predicted"/>
<feature type="compositionally biased region" description="Low complexity" evidence="1">
    <location>
        <begin position="54"/>
        <end position="67"/>
    </location>
</feature>
<evidence type="ECO:0000256" key="1">
    <source>
        <dbReference type="SAM" id="MobiDB-lite"/>
    </source>
</evidence>
<feature type="region of interest" description="Disordered" evidence="1">
    <location>
        <begin position="127"/>
        <end position="146"/>
    </location>
</feature>
<feature type="compositionally biased region" description="Polar residues" evidence="1">
    <location>
        <begin position="324"/>
        <end position="333"/>
    </location>
</feature>
<reference evidence="3 4" key="1">
    <citation type="submission" date="2023-11" db="EMBL/GenBank/DDBJ databases">
        <title>An acidophilic fungus is an integral part of prey digestion in a carnivorous sundew plant.</title>
        <authorList>
            <person name="Tsai I.J."/>
        </authorList>
    </citation>
    <scope>NUCLEOTIDE SEQUENCE [LARGE SCALE GENOMIC DNA]</scope>
    <source>
        <strain evidence="3">169a</strain>
    </source>
</reference>
<dbReference type="PROSITE" id="PS50086">
    <property type="entry name" value="TBC_RABGAP"/>
    <property type="match status" value="1"/>
</dbReference>
<accession>A0AAQ3M2V7</accession>
<gene>
    <name evidence="3" type="ORF">R9X50_00313400</name>
</gene>
<dbReference type="Gene3D" id="1.10.8.270">
    <property type="entry name" value="putative rabgap domain of human tbc1 domain family member 14 like domains"/>
    <property type="match status" value="1"/>
</dbReference>
<feature type="compositionally biased region" description="Basic and acidic residues" evidence="1">
    <location>
        <begin position="429"/>
        <end position="440"/>
    </location>
</feature>
<dbReference type="FunFam" id="1.10.472.80:FF:000055">
    <property type="entry name" value="TBC domain-containing protein C1778.09"/>
    <property type="match status" value="1"/>
</dbReference>
<dbReference type="InterPro" id="IPR000195">
    <property type="entry name" value="Rab-GAP-TBC_dom"/>
</dbReference>
<feature type="region of interest" description="Disordered" evidence="1">
    <location>
        <begin position="27"/>
        <end position="121"/>
    </location>
</feature>
<dbReference type="Gene3D" id="1.10.472.80">
    <property type="entry name" value="Ypt/Rab-GAP domain of gyp1p, domain 3"/>
    <property type="match status" value="1"/>
</dbReference>